<feature type="signal peptide" evidence="1">
    <location>
        <begin position="1"/>
        <end position="25"/>
    </location>
</feature>
<sequence length="546" mass="59331">MARKKCWQLLVTLGCIGLFPHFARLDSAAWIGRRSSQPVLPPCDRRLGWGPRCPCKASTRPAIAATSRGSEIEFSKADLWHSWDASVPGQSLCEDLAQLGVPSVLRQQLLEKALGFAARGDRFWLARWASAASLVPSEELTRGPWEVVSEMTLANRCNQLAVSSLAEILARTGEPLSQAELSALVWLLEFTPQVGKGDNQLGESLSAALASAMSECNSNACTVIDTGTSGADLLLCLGDVLTTIGDFSEALDLGRPWPADLDAHFDALLFVNLVGIFELGGDVRQQLFQGTGRLAGLRASKLTRSLHRTLPVASDTTAQRWRKLSLAAEEEEAGSAGTLMSLADGTEGAGSAGTPLDLLGEEDASEMWKQPSEDDKENAVNQLGDLSFVREMPAITGTQSLEDWMLANGLGAVGDWVDVQGARRSRKKPASQQLSRAVLYMHHITADWKKRWILQNAAANDLTGVCLFGKPGRVLVEGPQPIVQQYARTIEAWPWKFCSLQGPWNVGERAFTTFEELRSSSEFKSSVSRAGLQEELKNIRSKDDGK</sequence>
<comment type="caution">
    <text evidence="3">The sequence shown here is derived from an EMBL/GenBank/DDBJ whole genome shotgun (WGS) entry which is preliminary data.</text>
</comment>
<evidence type="ECO:0000313" key="4">
    <source>
        <dbReference type="Proteomes" id="UP000654075"/>
    </source>
</evidence>
<dbReference type="OrthoDB" id="413473at2759"/>
<dbReference type="CDD" id="cd24163">
    <property type="entry name" value="RWDD2_C"/>
    <property type="match status" value="1"/>
</dbReference>
<gene>
    <name evidence="3" type="ORF">PGLA1383_LOCUS5803</name>
</gene>
<dbReference type="InterPro" id="IPR017359">
    <property type="entry name" value="Phi-like"/>
</dbReference>
<proteinExistence type="predicted"/>
<organism evidence="3 4">
    <name type="scientific">Polarella glacialis</name>
    <name type="common">Dinoflagellate</name>
    <dbReference type="NCBI Taxonomy" id="89957"/>
    <lineage>
        <taxon>Eukaryota</taxon>
        <taxon>Sar</taxon>
        <taxon>Alveolata</taxon>
        <taxon>Dinophyceae</taxon>
        <taxon>Suessiales</taxon>
        <taxon>Suessiaceae</taxon>
        <taxon>Polarella</taxon>
    </lineage>
</organism>
<keyword evidence="1" id="KW-0732">Signal</keyword>
<feature type="chain" id="PRO_5032921951" description="Small nuclear ribonucleoprotein Prp3 C-terminal domain-containing protein" evidence="1">
    <location>
        <begin position="26"/>
        <end position="546"/>
    </location>
</feature>
<feature type="domain" description="Small nuclear ribonucleoprotein Prp3 C-terminal" evidence="2">
    <location>
        <begin position="437"/>
        <end position="496"/>
    </location>
</feature>
<keyword evidence="4" id="KW-1185">Reference proteome</keyword>
<dbReference type="InterPro" id="IPR010541">
    <property type="entry name" value="Prp3_C"/>
</dbReference>
<dbReference type="PANTHER" id="PTHR15955:SF8">
    <property type="entry name" value="RWD DOMAIN-CONTAINING PROTEIN 2B-RELATED"/>
    <property type="match status" value="1"/>
</dbReference>
<evidence type="ECO:0000256" key="1">
    <source>
        <dbReference type="SAM" id="SignalP"/>
    </source>
</evidence>
<dbReference type="AlphaFoldDB" id="A0A813DKA7"/>
<dbReference type="InterPro" id="IPR059181">
    <property type="entry name" value="RWDD2A-B_C"/>
</dbReference>
<dbReference type="Pfam" id="PF06544">
    <property type="entry name" value="Prp3_C"/>
    <property type="match status" value="1"/>
</dbReference>
<dbReference type="Proteomes" id="UP000654075">
    <property type="component" value="Unassembled WGS sequence"/>
</dbReference>
<name>A0A813DKA7_POLGL</name>
<evidence type="ECO:0000259" key="2">
    <source>
        <dbReference type="Pfam" id="PF06544"/>
    </source>
</evidence>
<dbReference type="EMBL" id="CAJNNV010002299">
    <property type="protein sequence ID" value="CAE8586958.1"/>
    <property type="molecule type" value="Genomic_DNA"/>
</dbReference>
<evidence type="ECO:0000313" key="3">
    <source>
        <dbReference type="EMBL" id="CAE8586958.1"/>
    </source>
</evidence>
<protein>
    <recommendedName>
        <fullName evidence="2">Small nuclear ribonucleoprotein Prp3 C-terminal domain-containing protein</fullName>
    </recommendedName>
</protein>
<dbReference type="PANTHER" id="PTHR15955">
    <property type="entry name" value="RWD DOMAIN CONTAINING PROTEIN 2"/>
    <property type="match status" value="1"/>
</dbReference>
<accession>A0A813DKA7</accession>
<reference evidence="3" key="1">
    <citation type="submission" date="2021-02" db="EMBL/GenBank/DDBJ databases">
        <authorList>
            <person name="Dougan E. K."/>
            <person name="Rhodes N."/>
            <person name="Thang M."/>
            <person name="Chan C."/>
        </authorList>
    </citation>
    <scope>NUCLEOTIDE SEQUENCE</scope>
</reference>